<comment type="catalytic activity">
    <reaction evidence="10">
        <text>L-ornithine + H(+) = putrescine + CO2</text>
        <dbReference type="Rhea" id="RHEA:22964"/>
        <dbReference type="ChEBI" id="CHEBI:15378"/>
        <dbReference type="ChEBI" id="CHEBI:16526"/>
        <dbReference type="ChEBI" id="CHEBI:46911"/>
        <dbReference type="ChEBI" id="CHEBI:326268"/>
        <dbReference type="EC" id="4.1.1.17"/>
    </reaction>
</comment>
<dbReference type="Pfam" id="PF00278">
    <property type="entry name" value="Orn_DAP_Arg_deC"/>
    <property type="match status" value="1"/>
</dbReference>
<dbReference type="SUPFAM" id="SSF50621">
    <property type="entry name" value="Alanine racemase C-terminal domain-like"/>
    <property type="match status" value="1"/>
</dbReference>
<feature type="domain" description="Orn/DAP/Arg decarboxylase 2 N-terminal" evidence="14">
    <location>
        <begin position="65"/>
        <end position="299"/>
    </location>
</feature>
<feature type="region of interest" description="Disordered" evidence="12">
    <location>
        <begin position="485"/>
        <end position="517"/>
    </location>
</feature>
<dbReference type="Pfam" id="PF02784">
    <property type="entry name" value="Orn_Arg_deC_N"/>
    <property type="match status" value="1"/>
</dbReference>
<accession>A0ABP1Q2F0</accession>
<evidence type="ECO:0000256" key="12">
    <source>
        <dbReference type="SAM" id="MobiDB-lite"/>
    </source>
</evidence>
<dbReference type="Gene3D" id="2.40.37.10">
    <property type="entry name" value="Lyase, Ornithine Decarboxylase, Chain A, domain 1"/>
    <property type="match status" value="1"/>
</dbReference>
<dbReference type="PANTHER" id="PTHR11482:SF6">
    <property type="entry name" value="ORNITHINE DECARBOXYLASE 1-RELATED"/>
    <property type="match status" value="1"/>
</dbReference>
<comment type="caution">
    <text evidence="15">The sequence shown here is derived from an EMBL/GenBank/DDBJ whole genome shotgun (WGS) entry which is preliminary data.</text>
</comment>
<dbReference type="PRINTS" id="PR01179">
    <property type="entry name" value="ODADCRBXLASE"/>
</dbReference>
<dbReference type="EC" id="4.1.1.17" evidence="7"/>
<evidence type="ECO:0000259" key="13">
    <source>
        <dbReference type="Pfam" id="PF00278"/>
    </source>
</evidence>
<evidence type="ECO:0000256" key="8">
    <source>
        <dbReference type="ARBA" id="ARBA00037173"/>
    </source>
</evidence>
<dbReference type="CDD" id="cd00622">
    <property type="entry name" value="PLPDE_III_ODC"/>
    <property type="match status" value="1"/>
</dbReference>
<feature type="compositionally biased region" description="Acidic residues" evidence="12">
    <location>
        <begin position="490"/>
        <end position="502"/>
    </location>
</feature>
<gene>
    <name evidence="15" type="ORF">ODALV1_LOCUS6545</name>
</gene>
<organism evidence="15 16">
    <name type="scientific">Orchesella dallaii</name>
    <dbReference type="NCBI Taxonomy" id="48710"/>
    <lineage>
        <taxon>Eukaryota</taxon>
        <taxon>Metazoa</taxon>
        <taxon>Ecdysozoa</taxon>
        <taxon>Arthropoda</taxon>
        <taxon>Hexapoda</taxon>
        <taxon>Collembola</taxon>
        <taxon>Entomobryomorpha</taxon>
        <taxon>Entomobryoidea</taxon>
        <taxon>Orchesellidae</taxon>
        <taxon>Orchesellinae</taxon>
        <taxon>Orchesella</taxon>
    </lineage>
</organism>
<dbReference type="InterPro" id="IPR022657">
    <property type="entry name" value="De-COase2_CS"/>
</dbReference>
<dbReference type="Proteomes" id="UP001642540">
    <property type="component" value="Unassembled WGS sequence"/>
</dbReference>
<keyword evidence="5" id="KW-0456">Lyase</keyword>
<comment type="cofactor">
    <cofactor evidence="1">
        <name>pyridoxal 5'-phosphate</name>
        <dbReference type="ChEBI" id="CHEBI:597326"/>
    </cofactor>
</comment>
<dbReference type="PROSITE" id="PS00878">
    <property type="entry name" value="ODR_DC_2_1"/>
    <property type="match status" value="1"/>
</dbReference>
<dbReference type="SUPFAM" id="SSF51419">
    <property type="entry name" value="PLP-binding barrel"/>
    <property type="match status" value="1"/>
</dbReference>
<evidence type="ECO:0000256" key="2">
    <source>
        <dbReference type="ARBA" id="ARBA00008872"/>
    </source>
</evidence>
<sequence>MDMPAADSSDSINSSLLSSNISMMDLLFDNRRFRVMPGNPDIKQLATDLIHDHKLEEPFFVCDIGEIIKKHVDWIHYMPRVRPFYAVKCNDSPLVLETLAGLGTGFDCASKVEMRKVLELGLSPTDIIYANPAKPRSHIVAAAELGVQTVTFDSKVELLKLKNYLPGARLVVRIRCEAERAQCPLGMKFGVNVEDAMELLDFAKSMDLDVVGVSFHVGSGCMDPPVFLRAIASARLLFDYAARELGYNLNLLDIGGGFPGNTGTSIAEIASVVNNALESFFPQGCGVEIIAEPGRYYVAAAFTLVTQIHSIREVKGDDTTRYMYYINDGIYGSFNCIMYDHAIVRPEVIGIRNADALDLFECSIWGPTCDGLDQVCSSEMLPKLDIGEWLVFGDMGAYTLVAGGTFNGFPLPKVHTVSSAATWNTLSDSMKTQAFVVDDVPVFPNSGVGYNRDAVGWGCVEGAVIGGVVSHYSNETEDGQLINIASSTSSDDDSSISSESDEGQSSPDQVIIGNNNF</sequence>
<evidence type="ECO:0000256" key="7">
    <source>
        <dbReference type="ARBA" id="ARBA00034138"/>
    </source>
</evidence>
<dbReference type="PANTHER" id="PTHR11482">
    <property type="entry name" value="ARGININE/DIAMINOPIMELATE/ORNITHINE DECARBOXYLASE"/>
    <property type="match status" value="1"/>
</dbReference>
<dbReference type="PRINTS" id="PR01182">
    <property type="entry name" value="ORNDCRBXLASE"/>
</dbReference>
<dbReference type="PROSITE" id="PS00879">
    <property type="entry name" value="ODR_DC_2_2"/>
    <property type="match status" value="1"/>
</dbReference>
<dbReference type="InterPro" id="IPR009006">
    <property type="entry name" value="Ala_racemase/Decarboxylase_C"/>
</dbReference>
<reference evidence="15 16" key="1">
    <citation type="submission" date="2024-08" db="EMBL/GenBank/DDBJ databases">
        <authorList>
            <person name="Cucini C."/>
            <person name="Frati F."/>
        </authorList>
    </citation>
    <scope>NUCLEOTIDE SEQUENCE [LARGE SCALE GENOMIC DNA]</scope>
</reference>
<evidence type="ECO:0000256" key="9">
    <source>
        <dbReference type="ARBA" id="ARBA00046672"/>
    </source>
</evidence>
<comment type="similarity">
    <text evidence="2 11">Belongs to the Orn/Lys/Arg decarboxylase class-II family.</text>
</comment>
<dbReference type="InterPro" id="IPR000183">
    <property type="entry name" value="Orn/DAP/Arg_de-COase"/>
</dbReference>
<evidence type="ECO:0000256" key="6">
    <source>
        <dbReference type="ARBA" id="ARBA00034115"/>
    </source>
</evidence>
<evidence type="ECO:0000256" key="5">
    <source>
        <dbReference type="ARBA" id="ARBA00023239"/>
    </source>
</evidence>
<evidence type="ECO:0000256" key="11">
    <source>
        <dbReference type="RuleBase" id="RU003737"/>
    </source>
</evidence>
<evidence type="ECO:0000256" key="10">
    <source>
        <dbReference type="ARBA" id="ARBA00049127"/>
    </source>
</evidence>
<dbReference type="InterPro" id="IPR022644">
    <property type="entry name" value="De-COase2_N"/>
</dbReference>
<dbReference type="InterPro" id="IPR022653">
    <property type="entry name" value="De-COase2_pyr-phos_BS"/>
</dbReference>
<comment type="pathway">
    <text evidence="6">Amine and polyamine biosynthesis; putrescine biosynthesis via L-ornithine pathway; putrescine from L-ornithine: step 1/1.</text>
</comment>
<dbReference type="InterPro" id="IPR022643">
    <property type="entry name" value="De-COase2_C"/>
</dbReference>
<evidence type="ECO:0000256" key="4">
    <source>
        <dbReference type="ARBA" id="ARBA00023115"/>
    </source>
</evidence>
<keyword evidence="4" id="KW-0620">Polyamine biosynthesis</keyword>
<evidence type="ECO:0000256" key="3">
    <source>
        <dbReference type="ARBA" id="ARBA00022898"/>
    </source>
</evidence>
<comment type="function">
    <text evidence="8">Catalyzes the first and rate-limiting step of polyamine biosynthesis that converts ornithine into putrescine, which is the precursor for the polyamines, spermidine and spermine. Polyamines are essential for cell proliferation and are implicated in cellular processes, ranging from DNA replication to apoptosis.</text>
</comment>
<dbReference type="Gene3D" id="3.20.20.10">
    <property type="entry name" value="Alanine racemase"/>
    <property type="match status" value="1"/>
</dbReference>
<keyword evidence="16" id="KW-1185">Reference proteome</keyword>
<feature type="domain" description="Orn/DAP/Arg decarboxylase 2 C-terminal" evidence="13">
    <location>
        <begin position="63"/>
        <end position="396"/>
    </location>
</feature>
<dbReference type="InterPro" id="IPR002433">
    <property type="entry name" value="Orn_de-COase"/>
</dbReference>
<keyword evidence="3" id="KW-0663">Pyridoxal phosphate</keyword>
<dbReference type="InterPro" id="IPR029066">
    <property type="entry name" value="PLP-binding_barrel"/>
</dbReference>
<proteinExistence type="inferred from homology"/>
<name>A0ABP1Q2F0_9HEXA</name>
<comment type="subunit">
    <text evidence="9">Homodimer. Only the dimer is catalytically active, as the active sites are constructed of residues from both monomers.</text>
</comment>
<evidence type="ECO:0000256" key="1">
    <source>
        <dbReference type="ARBA" id="ARBA00001933"/>
    </source>
</evidence>
<evidence type="ECO:0000313" key="15">
    <source>
        <dbReference type="EMBL" id="CAL8086799.1"/>
    </source>
</evidence>
<protein>
    <recommendedName>
        <fullName evidence="7">ornithine decarboxylase</fullName>
        <ecNumber evidence="7">4.1.1.17</ecNumber>
    </recommendedName>
</protein>
<evidence type="ECO:0000313" key="16">
    <source>
        <dbReference type="Proteomes" id="UP001642540"/>
    </source>
</evidence>
<evidence type="ECO:0000259" key="14">
    <source>
        <dbReference type="Pfam" id="PF02784"/>
    </source>
</evidence>
<dbReference type="EMBL" id="CAXLJM020000020">
    <property type="protein sequence ID" value="CAL8086799.1"/>
    <property type="molecule type" value="Genomic_DNA"/>
</dbReference>